<keyword evidence="3" id="KW-1185">Reference proteome</keyword>
<keyword evidence="1" id="KW-0472">Membrane</keyword>
<evidence type="ECO:0000256" key="1">
    <source>
        <dbReference type="SAM" id="Phobius"/>
    </source>
</evidence>
<accession>A0AAN9KRA7</accession>
<comment type="caution">
    <text evidence="2">The sequence shown here is derived from an EMBL/GenBank/DDBJ whole genome shotgun (WGS) entry which is preliminary data.</text>
</comment>
<keyword evidence="1" id="KW-1133">Transmembrane helix</keyword>
<sequence>MVQEEHFENLRTSVPKLIFLTYLNLALHGPFLNPQIMVDLMVMLLFMVIHMVLVLHEMKVFLLLPLLQEFSKPPQARISHCLACIFPPSDVILPLPAPQYNP</sequence>
<gene>
    <name evidence="2" type="ORF">VNO77_25846</name>
</gene>
<proteinExistence type="predicted"/>
<dbReference type="EMBL" id="JAYMYQ010000006">
    <property type="protein sequence ID" value="KAK7322465.1"/>
    <property type="molecule type" value="Genomic_DNA"/>
</dbReference>
<evidence type="ECO:0000313" key="3">
    <source>
        <dbReference type="Proteomes" id="UP001367508"/>
    </source>
</evidence>
<keyword evidence="1" id="KW-0812">Transmembrane</keyword>
<name>A0AAN9KRA7_CANGL</name>
<organism evidence="2 3">
    <name type="scientific">Canavalia gladiata</name>
    <name type="common">Sword bean</name>
    <name type="synonym">Dolichos gladiatus</name>
    <dbReference type="NCBI Taxonomy" id="3824"/>
    <lineage>
        <taxon>Eukaryota</taxon>
        <taxon>Viridiplantae</taxon>
        <taxon>Streptophyta</taxon>
        <taxon>Embryophyta</taxon>
        <taxon>Tracheophyta</taxon>
        <taxon>Spermatophyta</taxon>
        <taxon>Magnoliopsida</taxon>
        <taxon>eudicotyledons</taxon>
        <taxon>Gunneridae</taxon>
        <taxon>Pentapetalae</taxon>
        <taxon>rosids</taxon>
        <taxon>fabids</taxon>
        <taxon>Fabales</taxon>
        <taxon>Fabaceae</taxon>
        <taxon>Papilionoideae</taxon>
        <taxon>50 kb inversion clade</taxon>
        <taxon>NPAAA clade</taxon>
        <taxon>indigoferoid/millettioid clade</taxon>
        <taxon>Phaseoleae</taxon>
        <taxon>Canavalia</taxon>
    </lineage>
</organism>
<reference evidence="2 3" key="1">
    <citation type="submission" date="2024-01" db="EMBL/GenBank/DDBJ databases">
        <title>The genomes of 5 underutilized Papilionoideae crops provide insights into root nodulation and disease resistanc.</title>
        <authorList>
            <person name="Jiang F."/>
        </authorList>
    </citation>
    <scope>NUCLEOTIDE SEQUENCE [LARGE SCALE GENOMIC DNA]</scope>
    <source>
        <strain evidence="2">LVBAO_FW01</strain>
        <tissue evidence="2">Leaves</tissue>
    </source>
</reference>
<dbReference type="AlphaFoldDB" id="A0AAN9KRA7"/>
<protein>
    <submittedName>
        <fullName evidence="2">Uncharacterized protein</fullName>
    </submittedName>
</protein>
<feature type="transmembrane region" description="Helical" evidence="1">
    <location>
        <begin position="36"/>
        <end position="55"/>
    </location>
</feature>
<evidence type="ECO:0000313" key="2">
    <source>
        <dbReference type="EMBL" id="KAK7322465.1"/>
    </source>
</evidence>
<dbReference type="Proteomes" id="UP001367508">
    <property type="component" value="Unassembled WGS sequence"/>
</dbReference>